<evidence type="ECO:0000313" key="12">
    <source>
        <dbReference type="Proteomes" id="UP000663829"/>
    </source>
</evidence>
<dbReference type="Gene3D" id="4.10.320.10">
    <property type="entry name" value="E3-binding domain"/>
    <property type="match status" value="1"/>
</dbReference>
<dbReference type="EC" id="2.3.1.-" evidence="4"/>
<sequence length="481" mass="53319">MLRLATKFVWPGGKSVTFHALRALASMPIKMPSLSPTMTEGTIIKWLKKEGEEINAGDALCEIQTDKATMTLDTEDEGILAKIVKGDNSTDVKVGALIAMTCDKNEDWKNVKVPESEVEAVSETKPKLEQKDDKQQSQKEKQNQSVEKQSKGPEEQQRTEAFHAIGPAARTLIEQYGIDPSEVQGTGPKGVVMKSDVQKYIDSKQLKVKSRTQQDEKQQKPEEKKKPVEQVTQKQKPPSSSTSQGRRYHDVELSSIRKAIAKRLTYSKTSIPHQYASISSNVDRVLQLRKQMIADPKAVTKVSVNDFIIKAVAYALRQVPQMNGTYENDNLKLHSTVDISVAVATDAGLITPIVQNADRLTLNDINLNVKSLAAKARDGKLKPHEFQGGTFTISNLGMFGISHFSAVINPPQLGILAIGKNDLQLNEQLKSANKMKVTLSYDARVCDPITTALFLQAFQSYIEHPEMLTRGQGKTQTIFDF</sequence>
<name>A0A814GCL8_9BILA</name>
<dbReference type="OrthoDB" id="537444at2759"/>
<dbReference type="EMBL" id="CAJNOK010011124">
    <property type="protein sequence ID" value="CAF1132647.1"/>
    <property type="molecule type" value="Genomic_DNA"/>
</dbReference>
<dbReference type="GO" id="GO:0006086">
    <property type="term" value="P:pyruvate decarboxylation to acetyl-CoA"/>
    <property type="evidence" value="ECO:0007669"/>
    <property type="project" value="InterPro"/>
</dbReference>
<dbReference type="Pfam" id="PF00364">
    <property type="entry name" value="Biotin_lipoyl"/>
    <property type="match status" value="1"/>
</dbReference>
<dbReference type="FunFam" id="2.40.50.100:FF:000010">
    <property type="entry name" value="Acetyltransferase component of pyruvate dehydrogenase complex"/>
    <property type="match status" value="1"/>
</dbReference>
<dbReference type="InterPro" id="IPR036625">
    <property type="entry name" value="E3-bd_dom_sf"/>
</dbReference>
<dbReference type="PANTHER" id="PTHR23151:SF90">
    <property type="entry name" value="DIHYDROLIPOYLLYSINE-RESIDUE ACETYLTRANSFERASE COMPONENT OF PYRUVATE DEHYDROGENASE COMPLEX, MITOCHONDRIAL-RELATED"/>
    <property type="match status" value="1"/>
</dbReference>
<keyword evidence="3" id="KW-0809">Transit peptide</keyword>
<dbReference type="InterPro" id="IPR000089">
    <property type="entry name" value="Biotin_lipoyl"/>
</dbReference>
<dbReference type="EMBL" id="CAJOBC010003069">
    <property type="protein sequence ID" value="CAF3765447.1"/>
    <property type="molecule type" value="Genomic_DNA"/>
</dbReference>
<dbReference type="PANTHER" id="PTHR23151">
    <property type="entry name" value="DIHYDROLIPOAMIDE ACETYL/SUCCINYL-TRANSFERASE-RELATED"/>
    <property type="match status" value="1"/>
</dbReference>
<dbReference type="PROSITE" id="PS50968">
    <property type="entry name" value="BIOTINYL_LIPOYL"/>
    <property type="match status" value="1"/>
</dbReference>
<keyword evidence="2 4" id="KW-0450">Lipoyl</keyword>
<dbReference type="Pfam" id="PF02817">
    <property type="entry name" value="E3_binding"/>
    <property type="match status" value="1"/>
</dbReference>
<keyword evidence="4" id="KW-0808">Transferase</keyword>
<evidence type="ECO:0000313" key="11">
    <source>
        <dbReference type="EMBL" id="CAF3917537.1"/>
    </source>
</evidence>
<dbReference type="PROSITE" id="PS51826">
    <property type="entry name" value="PSBD"/>
    <property type="match status" value="1"/>
</dbReference>
<proteinExistence type="inferred from homology"/>
<dbReference type="InterPro" id="IPR001078">
    <property type="entry name" value="2-oxoacid_DH_actylTfrase"/>
</dbReference>
<dbReference type="GO" id="GO:0016746">
    <property type="term" value="F:acyltransferase activity"/>
    <property type="evidence" value="ECO:0007669"/>
    <property type="project" value="UniProtKB-KW"/>
</dbReference>
<dbReference type="Proteomes" id="UP000682733">
    <property type="component" value="Unassembled WGS sequence"/>
</dbReference>
<dbReference type="Pfam" id="PF00198">
    <property type="entry name" value="2-oxoacid_dh"/>
    <property type="match status" value="1"/>
</dbReference>
<dbReference type="Gene3D" id="2.40.50.100">
    <property type="match status" value="1"/>
</dbReference>
<dbReference type="InterPro" id="IPR011053">
    <property type="entry name" value="Single_hybrid_motif"/>
</dbReference>
<comment type="cofactor">
    <cofactor evidence="4">
        <name>(R)-lipoate</name>
        <dbReference type="ChEBI" id="CHEBI:83088"/>
    </cofactor>
</comment>
<organism evidence="8 12">
    <name type="scientific">Didymodactylos carnosus</name>
    <dbReference type="NCBI Taxonomy" id="1234261"/>
    <lineage>
        <taxon>Eukaryota</taxon>
        <taxon>Metazoa</taxon>
        <taxon>Spiralia</taxon>
        <taxon>Gnathifera</taxon>
        <taxon>Rotifera</taxon>
        <taxon>Eurotatoria</taxon>
        <taxon>Bdelloidea</taxon>
        <taxon>Philodinida</taxon>
        <taxon>Philodinidae</taxon>
        <taxon>Didymodactylos</taxon>
    </lineage>
</organism>
<evidence type="ECO:0000259" key="6">
    <source>
        <dbReference type="PROSITE" id="PS50968"/>
    </source>
</evidence>
<dbReference type="PROSITE" id="PS00189">
    <property type="entry name" value="LIPOYL"/>
    <property type="match status" value="1"/>
</dbReference>
<dbReference type="CDD" id="cd06849">
    <property type="entry name" value="lipoyl_domain"/>
    <property type="match status" value="1"/>
</dbReference>
<evidence type="ECO:0000256" key="2">
    <source>
        <dbReference type="ARBA" id="ARBA00022823"/>
    </source>
</evidence>
<dbReference type="Gene3D" id="3.30.559.10">
    <property type="entry name" value="Chloramphenicol acetyltransferase-like domain"/>
    <property type="match status" value="1"/>
</dbReference>
<dbReference type="InterPro" id="IPR045257">
    <property type="entry name" value="E2/Pdx1"/>
</dbReference>
<evidence type="ECO:0000259" key="7">
    <source>
        <dbReference type="PROSITE" id="PS51826"/>
    </source>
</evidence>
<evidence type="ECO:0000313" key="9">
    <source>
        <dbReference type="EMBL" id="CAF1132647.1"/>
    </source>
</evidence>
<keyword evidence="4" id="KW-0012">Acyltransferase</keyword>
<comment type="similarity">
    <text evidence="1 4">Belongs to the 2-oxoacid dehydrogenase family.</text>
</comment>
<dbReference type="EMBL" id="CAJNOQ010003069">
    <property type="protein sequence ID" value="CAF0993648.1"/>
    <property type="molecule type" value="Genomic_DNA"/>
</dbReference>
<dbReference type="Proteomes" id="UP000677228">
    <property type="component" value="Unassembled WGS sequence"/>
</dbReference>
<feature type="non-terminal residue" evidence="8">
    <location>
        <position position="1"/>
    </location>
</feature>
<dbReference type="EMBL" id="CAJOBA010022617">
    <property type="protein sequence ID" value="CAF3917537.1"/>
    <property type="molecule type" value="Genomic_DNA"/>
</dbReference>
<feature type="domain" description="Peripheral subunit-binding (PSBD)" evidence="7">
    <location>
        <begin position="164"/>
        <end position="201"/>
    </location>
</feature>
<evidence type="ECO:0000256" key="3">
    <source>
        <dbReference type="ARBA" id="ARBA00022946"/>
    </source>
</evidence>
<accession>A0A814GCL8</accession>
<evidence type="ECO:0000313" key="8">
    <source>
        <dbReference type="EMBL" id="CAF0993648.1"/>
    </source>
</evidence>
<feature type="compositionally biased region" description="Basic and acidic residues" evidence="5">
    <location>
        <begin position="212"/>
        <end position="228"/>
    </location>
</feature>
<feature type="compositionally biased region" description="Low complexity" evidence="5">
    <location>
        <begin position="229"/>
        <end position="244"/>
    </location>
</feature>
<evidence type="ECO:0000256" key="5">
    <source>
        <dbReference type="SAM" id="MobiDB-lite"/>
    </source>
</evidence>
<gene>
    <name evidence="8" type="ORF">GPM918_LOCUS13384</name>
    <name evidence="9" type="ORF">OVA965_LOCUS20730</name>
    <name evidence="10" type="ORF">SRO942_LOCUS13384</name>
    <name evidence="11" type="ORF">TMI583_LOCUS21198</name>
</gene>
<dbReference type="Proteomes" id="UP000663829">
    <property type="component" value="Unassembled WGS sequence"/>
</dbReference>
<feature type="compositionally biased region" description="Basic and acidic residues" evidence="5">
    <location>
        <begin position="122"/>
        <end position="158"/>
    </location>
</feature>
<dbReference type="InterPro" id="IPR023213">
    <property type="entry name" value="CAT-like_dom_sf"/>
</dbReference>
<reference evidence="8" key="1">
    <citation type="submission" date="2021-02" db="EMBL/GenBank/DDBJ databases">
        <authorList>
            <person name="Nowell W R."/>
        </authorList>
    </citation>
    <scope>NUCLEOTIDE SEQUENCE</scope>
</reference>
<dbReference type="Proteomes" id="UP000681722">
    <property type="component" value="Unassembled WGS sequence"/>
</dbReference>
<feature type="domain" description="Lipoyl-binding" evidence="6">
    <location>
        <begin position="26"/>
        <end position="102"/>
    </location>
</feature>
<evidence type="ECO:0000256" key="4">
    <source>
        <dbReference type="RuleBase" id="RU003423"/>
    </source>
</evidence>
<feature type="region of interest" description="Disordered" evidence="5">
    <location>
        <begin position="113"/>
        <end position="158"/>
    </location>
</feature>
<dbReference type="SUPFAM" id="SSF52777">
    <property type="entry name" value="CoA-dependent acyltransferases"/>
    <property type="match status" value="1"/>
</dbReference>
<dbReference type="InterPro" id="IPR003016">
    <property type="entry name" value="2-oxoA_DH_lipoyl-BS"/>
</dbReference>
<protein>
    <recommendedName>
        <fullName evidence="4">Dihydrolipoamide acetyltransferase component of pyruvate dehydrogenase complex</fullName>
        <ecNumber evidence="4">2.3.1.-</ecNumber>
    </recommendedName>
</protein>
<dbReference type="InterPro" id="IPR004167">
    <property type="entry name" value="PSBD"/>
</dbReference>
<feature type="region of interest" description="Disordered" evidence="5">
    <location>
        <begin position="203"/>
        <end position="250"/>
    </location>
</feature>
<dbReference type="SUPFAM" id="SSF51230">
    <property type="entry name" value="Single hybrid motif"/>
    <property type="match status" value="1"/>
</dbReference>
<keyword evidence="12" id="KW-1185">Reference proteome</keyword>
<dbReference type="GO" id="GO:0005739">
    <property type="term" value="C:mitochondrion"/>
    <property type="evidence" value="ECO:0007669"/>
    <property type="project" value="TreeGrafter"/>
</dbReference>
<dbReference type="GO" id="GO:0045254">
    <property type="term" value="C:pyruvate dehydrogenase complex"/>
    <property type="evidence" value="ECO:0007669"/>
    <property type="project" value="InterPro"/>
</dbReference>
<dbReference type="AlphaFoldDB" id="A0A814GCL8"/>
<evidence type="ECO:0000313" key="10">
    <source>
        <dbReference type="EMBL" id="CAF3765447.1"/>
    </source>
</evidence>
<comment type="caution">
    <text evidence="8">The sequence shown here is derived from an EMBL/GenBank/DDBJ whole genome shotgun (WGS) entry which is preliminary data.</text>
</comment>
<evidence type="ECO:0000256" key="1">
    <source>
        <dbReference type="ARBA" id="ARBA00007317"/>
    </source>
</evidence>
<dbReference type="SUPFAM" id="SSF47005">
    <property type="entry name" value="Peripheral subunit-binding domain of 2-oxo acid dehydrogenase complex"/>
    <property type="match status" value="1"/>
</dbReference>